<evidence type="ECO:0000259" key="2">
    <source>
        <dbReference type="SMART" id="SM01007"/>
    </source>
</evidence>
<comment type="similarity">
    <text evidence="1">Belongs to the aldolase class II family.</text>
</comment>
<sequence>MTAIPSPRGFAAAGPHPAKIETVLPPFGAREIPQQPTLELERLYRKQRLAAGYRLFGRHGFDMGGAGHITARDPELTDHFWVNPLGVHFSRIKVSDLMLVSHAGEIVQPPAKSPARLNRAAFAIHSQLHEARPDVVAAAHSHSLYGKAWSALGRLLDPLTQDSAAFYDDHALFEEFSGVVLDTSEGQKIARALGPKKAVILQNHGILTVGQSVEAAVWRYLALENACQAQLLAEAAGPTKPMSPEVARHTASQVGTELGGVYAFQPYWDIVTEEEPDLFD</sequence>
<evidence type="ECO:0000313" key="5">
    <source>
        <dbReference type="Proteomes" id="UP000234483"/>
    </source>
</evidence>
<dbReference type="Gene3D" id="3.40.225.10">
    <property type="entry name" value="Class II aldolase/adducin N-terminal domain"/>
    <property type="match status" value="1"/>
</dbReference>
<dbReference type="InterPro" id="IPR051017">
    <property type="entry name" value="Aldolase-II_Adducin_sf"/>
</dbReference>
<dbReference type="Proteomes" id="UP000281192">
    <property type="component" value="Chromosome"/>
</dbReference>
<dbReference type="InterPro" id="IPR036409">
    <property type="entry name" value="Aldolase_II/adducin_N_sf"/>
</dbReference>
<dbReference type="OrthoDB" id="5291399at2"/>
<dbReference type="FunFam" id="3.40.225.10:FF:000009">
    <property type="entry name" value="Class II aldolase/adducin N-terminal"/>
    <property type="match status" value="1"/>
</dbReference>
<protein>
    <submittedName>
        <fullName evidence="4">Class II aldolase/adducin family protein</fullName>
    </submittedName>
</protein>
<dbReference type="InterPro" id="IPR001303">
    <property type="entry name" value="Aldolase_II/adducin_N"/>
</dbReference>
<dbReference type="SUPFAM" id="SSF53639">
    <property type="entry name" value="AraD/HMP-PK domain-like"/>
    <property type="match status" value="1"/>
</dbReference>
<dbReference type="PANTHER" id="PTHR10672">
    <property type="entry name" value="ADDUCIN"/>
    <property type="match status" value="1"/>
</dbReference>
<accession>A0A2N5CNU1</accession>
<dbReference type="PANTHER" id="PTHR10672:SF3">
    <property type="entry name" value="PROTEIN HU-LI TAI SHAO"/>
    <property type="match status" value="1"/>
</dbReference>
<dbReference type="RefSeq" id="WP_101714580.1">
    <property type="nucleotide sequence ID" value="NZ_CP026100.1"/>
</dbReference>
<reference evidence="3 6" key="2">
    <citation type="submission" date="2018-01" db="EMBL/GenBank/DDBJ databases">
        <title>Complete genome sequence of Caulobacter flavus RHGG3.</title>
        <authorList>
            <person name="Yang E."/>
        </authorList>
    </citation>
    <scope>NUCLEOTIDE SEQUENCE [LARGE SCALE GENOMIC DNA]</scope>
    <source>
        <strain evidence="3 6">RHGG3</strain>
    </source>
</reference>
<organism evidence="4 5">
    <name type="scientific">Caulobacter flavus</name>
    <dbReference type="NCBI Taxonomy" id="1679497"/>
    <lineage>
        <taxon>Bacteria</taxon>
        <taxon>Pseudomonadati</taxon>
        <taxon>Pseudomonadota</taxon>
        <taxon>Alphaproteobacteria</taxon>
        <taxon>Caulobacterales</taxon>
        <taxon>Caulobacteraceae</taxon>
        <taxon>Caulobacter</taxon>
    </lineage>
</organism>
<reference evidence="4 5" key="1">
    <citation type="submission" date="2017-12" db="EMBL/GenBank/DDBJ databases">
        <title>The genome sequence of Caulobacter flavus CGMCC1 15093.</title>
        <authorList>
            <person name="Gao J."/>
            <person name="Mao X."/>
            <person name="Sun J."/>
        </authorList>
    </citation>
    <scope>NUCLEOTIDE SEQUENCE [LARGE SCALE GENOMIC DNA]</scope>
    <source>
        <strain evidence="4 5">CGMCC1 15093</strain>
    </source>
</reference>
<dbReference type="Pfam" id="PF00596">
    <property type="entry name" value="Aldolase_II"/>
    <property type="match status" value="1"/>
</dbReference>
<keyword evidence="6" id="KW-1185">Reference proteome</keyword>
<name>A0A2N5CNU1_9CAUL</name>
<dbReference type="SMART" id="SM01007">
    <property type="entry name" value="Aldolase_II"/>
    <property type="match status" value="1"/>
</dbReference>
<proteinExistence type="inferred from homology"/>
<feature type="domain" description="Class II aldolase/adducin N-terminal" evidence="2">
    <location>
        <begin position="47"/>
        <end position="231"/>
    </location>
</feature>
<dbReference type="KEGG" id="cfh:C1707_21695"/>
<evidence type="ECO:0000256" key="1">
    <source>
        <dbReference type="ARBA" id="ARBA00037961"/>
    </source>
</evidence>
<evidence type="ECO:0000313" key="3">
    <source>
        <dbReference type="EMBL" id="AYV48661.1"/>
    </source>
</evidence>
<evidence type="ECO:0000313" key="4">
    <source>
        <dbReference type="EMBL" id="PLR08623.1"/>
    </source>
</evidence>
<dbReference type="Proteomes" id="UP000234483">
    <property type="component" value="Unassembled WGS sequence"/>
</dbReference>
<dbReference type="EMBL" id="CP026100">
    <property type="protein sequence ID" value="AYV48661.1"/>
    <property type="molecule type" value="Genomic_DNA"/>
</dbReference>
<dbReference type="EMBL" id="PJRQ01000041">
    <property type="protein sequence ID" value="PLR08623.1"/>
    <property type="molecule type" value="Genomic_DNA"/>
</dbReference>
<dbReference type="GO" id="GO:0005856">
    <property type="term" value="C:cytoskeleton"/>
    <property type="evidence" value="ECO:0007669"/>
    <property type="project" value="TreeGrafter"/>
</dbReference>
<dbReference type="NCBIfam" id="NF004855">
    <property type="entry name" value="PRK06208.1"/>
    <property type="match status" value="1"/>
</dbReference>
<dbReference type="GO" id="GO:0051015">
    <property type="term" value="F:actin filament binding"/>
    <property type="evidence" value="ECO:0007669"/>
    <property type="project" value="TreeGrafter"/>
</dbReference>
<gene>
    <name evidence="3" type="ORF">C1707_21695</name>
    <name evidence="4" type="ORF">CFHF_19370</name>
</gene>
<evidence type="ECO:0000313" key="6">
    <source>
        <dbReference type="Proteomes" id="UP000281192"/>
    </source>
</evidence>
<dbReference type="AlphaFoldDB" id="A0A2N5CNU1"/>